<evidence type="ECO:0000256" key="1">
    <source>
        <dbReference type="SAM" id="Phobius"/>
    </source>
</evidence>
<gene>
    <name evidence="3" type="ORF">DQK91_09270</name>
</gene>
<evidence type="ECO:0000259" key="2">
    <source>
        <dbReference type="Pfam" id="PF01882"/>
    </source>
</evidence>
<dbReference type="InterPro" id="IPR002881">
    <property type="entry name" value="DUF58"/>
</dbReference>
<feature type="transmembrane region" description="Helical" evidence="1">
    <location>
        <begin position="75"/>
        <end position="94"/>
    </location>
</feature>
<keyword evidence="1" id="KW-1133">Transmembrane helix</keyword>
<dbReference type="Pfam" id="PF01882">
    <property type="entry name" value="DUF58"/>
    <property type="match status" value="1"/>
</dbReference>
<organism evidence="3 4">
    <name type="scientific">Oceanidesulfovibrio marinus</name>
    <dbReference type="NCBI Taxonomy" id="370038"/>
    <lineage>
        <taxon>Bacteria</taxon>
        <taxon>Pseudomonadati</taxon>
        <taxon>Thermodesulfobacteriota</taxon>
        <taxon>Desulfovibrionia</taxon>
        <taxon>Desulfovibrionales</taxon>
        <taxon>Desulfovibrionaceae</taxon>
        <taxon>Oceanidesulfovibrio</taxon>
    </lineage>
</organism>
<feature type="domain" description="DUF58" evidence="2">
    <location>
        <begin position="275"/>
        <end position="318"/>
    </location>
</feature>
<dbReference type="OrthoDB" id="5298497at2"/>
<reference evidence="3 4" key="1">
    <citation type="submission" date="2018-06" db="EMBL/GenBank/DDBJ databases">
        <title>Complete genome of Desulfovibrio marinus P48SEP.</title>
        <authorList>
            <person name="Crispim J.S."/>
            <person name="Vidigal P.M.P."/>
            <person name="Silva L.C.F."/>
            <person name="Araujo L.C."/>
            <person name="Laguardia C.N."/>
            <person name="Dias R.S."/>
            <person name="Sousa M.P."/>
            <person name="Paula S.O."/>
            <person name="Silva C."/>
        </authorList>
    </citation>
    <scope>NUCLEOTIDE SEQUENCE [LARGE SCALE GENOMIC DNA]</scope>
    <source>
        <strain evidence="3 4">P48SEP</strain>
    </source>
</reference>
<feature type="transmembrane region" description="Helical" evidence="1">
    <location>
        <begin position="100"/>
        <end position="121"/>
    </location>
</feature>
<dbReference type="EMBL" id="QMIF01000005">
    <property type="protein sequence ID" value="TVM34084.1"/>
    <property type="molecule type" value="Genomic_DNA"/>
</dbReference>
<dbReference type="AlphaFoldDB" id="A0A6P1ZGF0"/>
<accession>A0A6P1ZGF0</accession>
<proteinExistence type="predicted"/>
<keyword evidence="1" id="KW-0472">Membrane</keyword>
<dbReference type="PANTHER" id="PTHR34351">
    <property type="entry name" value="SLR1927 PROTEIN-RELATED"/>
    <property type="match status" value="1"/>
</dbReference>
<dbReference type="PANTHER" id="PTHR34351:SF1">
    <property type="entry name" value="SLR1927 PROTEIN"/>
    <property type="match status" value="1"/>
</dbReference>
<sequence length="493" mass="54204">MQARPPAAWSASCWSPYPSRRDRRPAGLNPGVRSQAPVVIWWCRMAQQRTSTALPLRARLARFAARKSAWTLSRLTTAGKLVLLGYGVTIIFVVDTRATLNYQLFGLCIALLFFAVVLGLARRGSFGVRRILPRHATAGVPLRYVVRLTNTGDREARSLELAEDIAWPDNASPTRRVRSVSTPVDALAPGQSRSVAMQLLPVSRGLLRFDGAMVGLVDPLGLYKGLLHIPAPETLVVLPRTYPAPPLDLRAGRRYQPRGQRTTIASGDSQEFAGLRDYRPGDPVRHIHWPSFARFGEPKVKEFQDEYLTRLALVLDTFPYPPPSQWAEAAGEDARQNAPDGSAKRSIAAAIHEEQFEAAVSVAASLAVARRQQDTVLDLLFVADEARQVSAERGRGDEQALLEALAAVEPCLDKPMDVLERVVLNHAPFVGGVILVLLAWDVRRRQLVDRLRAAGLEVRAILAADPPSAAMRSLPQPDGIIRPQRLEEDIAAL</sequence>
<keyword evidence="1" id="KW-0812">Transmembrane</keyword>
<evidence type="ECO:0000313" key="4">
    <source>
        <dbReference type="Proteomes" id="UP000434052"/>
    </source>
</evidence>
<protein>
    <recommendedName>
        <fullName evidence="2">DUF58 domain-containing protein</fullName>
    </recommendedName>
</protein>
<name>A0A6P1ZGF0_9BACT</name>
<feature type="transmembrane region" description="Helical" evidence="1">
    <location>
        <begin position="422"/>
        <end position="440"/>
    </location>
</feature>
<comment type="caution">
    <text evidence="3">The sequence shown here is derived from an EMBL/GenBank/DDBJ whole genome shotgun (WGS) entry which is preliminary data.</text>
</comment>
<dbReference type="Proteomes" id="UP000434052">
    <property type="component" value="Unassembled WGS sequence"/>
</dbReference>
<evidence type="ECO:0000313" key="3">
    <source>
        <dbReference type="EMBL" id="TVM34084.1"/>
    </source>
</evidence>